<evidence type="ECO:0000313" key="2">
    <source>
        <dbReference type="EMBL" id="PDH33600.1"/>
    </source>
</evidence>
<sequence>MISIDTGTEELICKIENRVATVTLNKPHKKNALGDVLTPALRKTIAILDDDDRVGCVLITGAGDAFCAGGDVSGMGSGTKKNLGTPSSKQEKIDTLVEKQKTLTNRIYEANKVTIAAMPGAAAGAGLSIALACDLRVASDNAFITTAFGNIGLSGDYGASWFLPRLIGLAKAKELFYTGDRVLASECERLGIVNKVFPKESFSKDAQSYAAKVANGPVNAFGRMKKNLHSGMDQSLEDSLRLEAIHLIESMNDPESKEAIQAFMEKRKPVFRE</sequence>
<dbReference type="CDD" id="cd06558">
    <property type="entry name" value="crotonase-like"/>
    <property type="match status" value="1"/>
</dbReference>
<accession>A0A2A5WAV1</accession>
<dbReference type="Proteomes" id="UP000219329">
    <property type="component" value="Unassembled WGS sequence"/>
</dbReference>
<reference evidence="2 3" key="1">
    <citation type="submission" date="2017-08" db="EMBL/GenBank/DDBJ databases">
        <title>Fine stratification of microbial communities through a metagenomic profile of the photic zone.</title>
        <authorList>
            <person name="Haro-Moreno J.M."/>
            <person name="Lopez-Perez M."/>
            <person name="De La Torre J."/>
            <person name="Picazo A."/>
            <person name="Camacho A."/>
            <person name="Rodriguez-Valera F."/>
        </authorList>
    </citation>
    <scope>NUCLEOTIDE SEQUENCE [LARGE SCALE GENOMIC DNA]</scope>
    <source>
        <strain evidence="2">MED-G28</strain>
    </source>
</reference>
<dbReference type="EMBL" id="NTJZ01000007">
    <property type="protein sequence ID" value="PDH33600.1"/>
    <property type="molecule type" value="Genomic_DNA"/>
</dbReference>
<dbReference type="Gene3D" id="1.10.12.10">
    <property type="entry name" value="Lyase 2-enoyl-coa Hydratase, Chain A, domain 2"/>
    <property type="match status" value="1"/>
</dbReference>
<name>A0A2A5WAV1_9GAMM</name>
<dbReference type="PANTHER" id="PTHR43684:SF4">
    <property type="entry name" value="ENOYL-COA HYDRATASE_ISOMERASE FAMILY PROTEIN (AFU_ORTHOLOGUE AFUA_1G01890)"/>
    <property type="match status" value="1"/>
</dbReference>
<gene>
    <name evidence="2" type="ORF">CNF02_07665</name>
</gene>
<dbReference type="PANTHER" id="PTHR43684">
    <property type="match status" value="1"/>
</dbReference>
<dbReference type="GO" id="GO:0003824">
    <property type="term" value="F:catalytic activity"/>
    <property type="evidence" value="ECO:0007669"/>
    <property type="project" value="UniProtKB-ARBA"/>
</dbReference>
<comment type="similarity">
    <text evidence="1">Belongs to the enoyl-CoA hydratase/isomerase family.</text>
</comment>
<dbReference type="SUPFAM" id="SSF52096">
    <property type="entry name" value="ClpP/crotonase"/>
    <property type="match status" value="1"/>
</dbReference>
<dbReference type="InterPro" id="IPR014748">
    <property type="entry name" value="Enoyl-CoA_hydra_C"/>
</dbReference>
<comment type="caution">
    <text evidence="2">The sequence shown here is derived from an EMBL/GenBank/DDBJ whole genome shotgun (WGS) entry which is preliminary data.</text>
</comment>
<dbReference type="InterPro" id="IPR051053">
    <property type="entry name" value="ECH/Chromodomain_protein"/>
</dbReference>
<organism evidence="2 3">
    <name type="scientific">OM182 bacterium MED-G28</name>
    <dbReference type="NCBI Taxonomy" id="1986256"/>
    <lineage>
        <taxon>Bacteria</taxon>
        <taxon>Pseudomonadati</taxon>
        <taxon>Pseudomonadota</taxon>
        <taxon>Gammaproteobacteria</taxon>
        <taxon>OMG group</taxon>
        <taxon>OM182 clade</taxon>
    </lineage>
</organism>
<dbReference type="Gene3D" id="3.90.226.10">
    <property type="entry name" value="2-enoyl-CoA Hydratase, Chain A, domain 1"/>
    <property type="match status" value="1"/>
</dbReference>
<dbReference type="Pfam" id="PF00378">
    <property type="entry name" value="ECH_1"/>
    <property type="match status" value="1"/>
</dbReference>
<dbReference type="InterPro" id="IPR001753">
    <property type="entry name" value="Enoyl-CoA_hydra/iso"/>
</dbReference>
<dbReference type="InterPro" id="IPR029045">
    <property type="entry name" value="ClpP/crotonase-like_dom_sf"/>
</dbReference>
<evidence type="ECO:0000313" key="3">
    <source>
        <dbReference type="Proteomes" id="UP000219329"/>
    </source>
</evidence>
<evidence type="ECO:0000256" key="1">
    <source>
        <dbReference type="ARBA" id="ARBA00005254"/>
    </source>
</evidence>
<dbReference type="AlphaFoldDB" id="A0A2A5WAV1"/>
<proteinExistence type="inferred from homology"/>
<protein>
    <submittedName>
        <fullName evidence="2">Enoyl-CoA hydratase</fullName>
    </submittedName>
</protein>